<accession>A0A5J4UZX9</accession>
<name>A0A5J4UZX9_9EUKA</name>
<dbReference type="Proteomes" id="UP000324800">
    <property type="component" value="Unassembled WGS sequence"/>
</dbReference>
<comment type="caution">
    <text evidence="1">The sequence shown here is derived from an EMBL/GenBank/DDBJ whole genome shotgun (WGS) entry which is preliminary data.</text>
</comment>
<protein>
    <submittedName>
        <fullName evidence="1">Uncharacterized protein</fullName>
    </submittedName>
</protein>
<evidence type="ECO:0000313" key="2">
    <source>
        <dbReference type="Proteomes" id="UP000324800"/>
    </source>
</evidence>
<dbReference type="AlphaFoldDB" id="A0A5J4UZX9"/>
<dbReference type="EMBL" id="SNRW01010982">
    <property type="protein sequence ID" value="KAA6375793.1"/>
    <property type="molecule type" value="Genomic_DNA"/>
</dbReference>
<evidence type="ECO:0000313" key="1">
    <source>
        <dbReference type="EMBL" id="KAA6375793.1"/>
    </source>
</evidence>
<proteinExistence type="predicted"/>
<reference evidence="1 2" key="1">
    <citation type="submission" date="2019-03" db="EMBL/GenBank/DDBJ databases">
        <title>Single cell metagenomics reveals metabolic interactions within the superorganism composed of flagellate Streblomastix strix and complex community of Bacteroidetes bacteria on its surface.</title>
        <authorList>
            <person name="Treitli S.C."/>
            <person name="Kolisko M."/>
            <person name="Husnik F."/>
            <person name="Keeling P."/>
            <person name="Hampl V."/>
        </authorList>
    </citation>
    <scope>NUCLEOTIDE SEQUENCE [LARGE SCALE GENOMIC DNA]</scope>
    <source>
        <strain evidence="1">ST1C</strain>
    </source>
</reference>
<sequence>MSDIIRNEMQGYGTPPVIRRADLSHLSQLRCPPLKDEQVHRGQRRDGMEIIELKDELNQMRMCPSGINLEKRIRKTEENRIRNQGIAMFHDETVAICYSVYCSLITRYF</sequence>
<gene>
    <name evidence="1" type="ORF">EZS28_028680</name>
</gene>
<organism evidence="1 2">
    <name type="scientific">Streblomastix strix</name>
    <dbReference type="NCBI Taxonomy" id="222440"/>
    <lineage>
        <taxon>Eukaryota</taxon>
        <taxon>Metamonada</taxon>
        <taxon>Preaxostyla</taxon>
        <taxon>Oxymonadida</taxon>
        <taxon>Streblomastigidae</taxon>
        <taxon>Streblomastix</taxon>
    </lineage>
</organism>